<evidence type="ECO:0000313" key="1">
    <source>
        <dbReference type="EMBL" id="ERZ96114.1"/>
    </source>
</evidence>
<dbReference type="EMBL" id="KI300707">
    <property type="protein sequence ID" value="ERZ96114.1"/>
    <property type="molecule type" value="Genomic_DNA"/>
</dbReference>
<proteinExistence type="predicted"/>
<accession>U9SJS1</accession>
<protein>
    <submittedName>
        <fullName evidence="1">Uncharacterized protein</fullName>
    </submittedName>
</protein>
<organism evidence="1">
    <name type="scientific">Rhizophagus irregularis (strain DAOM 181602 / DAOM 197198 / MUCL 43194)</name>
    <name type="common">Arbuscular mycorrhizal fungus</name>
    <name type="synonym">Glomus intraradices</name>
    <dbReference type="NCBI Taxonomy" id="747089"/>
    <lineage>
        <taxon>Eukaryota</taxon>
        <taxon>Fungi</taxon>
        <taxon>Fungi incertae sedis</taxon>
        <taxon>Mucoromycota</taxon>
        <taxon>Glomeromycotina</taxon>
        <taxon>Glomeromycetes</taxon>
        <taxon>Glomerales</taxon>
        <taxon>Glomeraceae</taxon>
        <taxon>Rhizophagus</taxon>
    </lineage>
</organism>
<dbReference type="HOGENOM" id="CLU_2307547_0_0_1"/>
<name>U9SJS1_RHIID</name>
<reference evidence="1" key="1">
    <citation type="submission" date="2013-07" db="EMBL/GenBank/DDBJ databases">
        <title>The genome of an arbuscular mycorrhizal fungus provides insights into the evolution of the oldest plant symbiosis.</title>
        <authorList>
            <consortium name="DOE Joint Genome Institute"/>
            <person name="Tisserant E."/>
            <person name="Malbreil M."/>
            <person name="Kuo A."/>
            <person name="Kohler A."/>
            <person name="Symeonidi A."/>
            <person name="Balestrini R."/>
            <person name="Charron P."/>
            <person name="Duensing N."/>
            <person name="Frei-dit-Frey N."/>
            <person name="Gianinazzi-Pearson V."/>
            <person name="Gilbert B."/>
            <person name="Handa Y."/>
            <person name="Hijri M."/>
            <person name="Kaul R."/>
            <person name="Kawaguchi M."/>
            <person name="Krajinski F."/>
            <person name="Lammers P."/>
            <person name="Lapierre D."/>
            <person name="Masclaux F.G."/>
            <person name="Murat C."/>
            <person name="Morin E."/>
            <person name="Ndikumana S."/>
            <person name="Pagni M."/>
            <person name="Petitpierre D."/>
            <person name="Requena N."/>
            <person name="Rosikiewicz P."/>
            <person name="Riley R."/>
            <person name="Saito K."/>
            <person name="San Clemente H."/>
            <person name="Shapiro H."/>
            <person name="van Tuinen D."/>
            <person name="Becard G."/>
            <person name="Bonfante P."/>
            <person name="Paszkowski U."/>
            <person name="Shachar-Hill Y."/>
            <person name="Young J.P."/>
            <person name="Sanders I.R."/>
            <person name="Henrissat B."/>
            <person name="Rensing S.A."/>
            <person name="Grigoriev I.V."/>
            <person name="Corradi N."/>
            <person name="Roux C."/>
            <person name="Martin F."/>
        </authorList>
    </citation>
    <scope>NUCLEOTIDE SEQUENCE</scope>
    <source>
        <strain evidence="1">DAOM 197198</strain>
    </source>
</reference>
<dbReference type="AlphaFoldDB" id="U9SJS1"/>
<gene>
    <name evidence="1" type="ORF">GLOINDRAFT_12943</name>
</gene>
<sequence length="100" mass="11418">MFTANRDTYHLFIPLLQIIALRLLIVYIDVSLKQDPYLVSCKASINAAPTLASPLTTKAKMYPKTFRILHFHDKDVIHVLEMNPIGHRLLIISKVFLACL</sequence>